<sequence length="233" mass="26849">MEEQLLTFSFRHGRDWTRLTNRLHCSMESLSWHPNGTDFNYEIILAKWADKRTSIDSFFRRQETIGLINELISCEPIFPNVYMVSFTGPFHNTVRENLLKYNLTTYSSSVKEGVQKWNVLIRPRSQFRFIRSLMDIGNFTVNPTLSAVSSVDMSRIMWANQLLSKLSRLVLTDKEIEYLMAAGKLGYFNKRRNLSVTDMAALLSRNKSTVDRSLKSAIGKLLSCIIASMNEAN</sequence>
<dbReference type="Proteomes" id="UP000750197">
    <property type="component" value="Unassembled WGS sequence"/>
</dbReference>
<reference evidence="3" key="1">
    <citation type="submission" date="2021-05" db="EMBL/GenBank/DDBJ databases">
        <title>Genomic insights into ecological role and evolution of a novel Thermoplasmata order Candidatus Sysuiplasmatales.</title>
        <authorList>
            <person name="Yuan Y."/>
        </authorList>
    </citation>
    <scope>NUCLEOTIDE SEQUENCE</scope>
    <source>
        <strain evidence="3">TUT19-bin139</strain>
        <strain evidence="2">YP2-bin.285</strain>
    </source>
</reference>
<evidence type="ECO:0000259" key="1">
    <source>
        <dbReference type="Pfam" id="PF04967"/>
    </source>
</evidence>
<evidence type="ECO:0000313" key="2">
    <source>
        <dbReference type="EMBL" id="MBX8632641.1"/>
    </source>
</evidence>
<organism evidence="3 4">
    <name type="scientific">Candidatus Sysuiplasma superficiale</name>
    <dbReference type="NCBI Taxonomy" id="2823368"/>
    <lineage>
        <taxon>Archaea</taxon>
        <taxon>Methanobacteriati</taxon>
        <taxon>Thermoplasmatota</taxon>
        <taxon>Thermoplasmata</taxon>
        <taxon>Candidatus Sysuiplasmatales</taxon>
        <taxon>Candidatus Sysuiplasmataceae</taxon>
        <taxon>Candidatus Sysuiplasma</taxon>
    </lineage>
</organism>
<dbReference type="InterPro" id="IPR007050">
    <property type="entry name" value="HTH_bacterioopsin"/>
</dbReference>
<gene>
    <name evidence="2" type="ORF">J9259_09055</name>
    <name evidence="3" type="ORF">KIY12_09590</name>
</gene>
<evidence type="ECO:0000313" key="3">
    <source>
        <dbReference type="EMBL" id="MBX8644951.1"/>
    </source>
</evidence>
<dbReference type="AlphaFoldDB" id="A0A8J8CH03"/>
<evidence type="ECO:0000313" key="4">
    <source>
        <dbReference type="Proteomes" id="UP000750197"/>
    </source>
</evidence>
<dbReference type="EMBL" id="JAHEAC010000132">
    <property type="protein sequence ID" value="MBX8644951.1"/>
    <property type="molecule type" value="Genomic_DNA"/>
</dbReference>
<feature type="domain" description="HTH bat-type" evidence="1">
    <location>
        <begin position="171"/>
        <end position="222"/>
    </location>
</feature>
<dbReference type="Proteomes" id="UP000716004">
    <property type="component" value="Unassembled WGS sequence"/>
</dbReference>
<accession>A0A8J8CH03</accession>
<dbReference type="EMBL" id="JAGVSJ010000044">
    <property type="protein sequence ID" value="MBX8632641.1"/>
    <property type="molecule type" value="Genomic_DNA"/>
</dbReference>
<dbReference type="Pfam" id="PF04967">
    <property type="entry name" value="HTH_10"/>
    <property type="match status" value="1"/>
</dbReference>
<protein>
    <submittedName>
        <fullName evidence="3">Helix-turn-helix domain-containing protein</fullName>
    </submittedName>
</protein>
<name>A0A8J8CH03_9ARCH</name>
<proteinExistence type="predicted"/>
<comment type="caution">
    <text evidence="3">The sequence shown here is derived from an EMBL/GenBank/DDBJ whole genome shotgun (WGS) entry which is preliminary data.</text>
</comment>